<dbReference type="EMBL" id="CP017019">
    <property type="protein sequence ID" value="AOQ24653.1"/>
    <property type="molecule type" value="Genomic_DNA"/>
</dbReference>
<evidence type="ECO:0000313" key="2">
    <source>
        <dbReference type="EMBL" id="TYL12756.1"/>
    </source>
</evidence>
<keyword evidence="4" id="KW-1185">Reference proteome</keyword>
<dbReference type="RefSeq" id="WP_231115056.1">
    <property type="nucleotide sequence ID" value="NZ_CP017019.1"/>
</dbReference>
<proteinExistence type="predicted"/>
<dbReference type="AlphaFoldDB" id="A0AAC9HIS5"/>
<dbReference type="Proteomes" id="UP000094598">
    <property type="component" value="Chromosome"/>
</dbReference>
<evidence type="ECO:0000313" key="4">
    <source>
        <dbReference type="Proteomes" id="UP000322283"/>
    </source>
</evidence>
<sequence>MITERWYTMKYLSQDAEKVWREVLTDPEYGISAEDYKIKVNDAGTFIPKDFCIVSLLNEFQRYLDKGLSSEKKFKLPIRDDIYDWLSEFGLFLEYVLAVHDGRREQG</sequence>
<evidence type="ECO:0000313" key="3">
    <source>
        <dbReference type="Proteomes" id="UP000094598"/>
    </source>
</evidence>
<reference evidence="2 4" key="2">
    <citation type="submission" date="2019-05" db="EMBL/GenBank/DDBJ databases">
        <title>Genome sequence of Moorella thermoacetica ATCC 33924.</title>
        <authorList>
            <person name="Poehlein A."/>
            <person name="Bengelsdorf F.R."/>
            <person name="Duerre P."/>
            <person name="Daniel R."/>
        </authorList>
    </citation>
    <scope>NUCLEOTIDE SEQUENCE [LARGE SCALE GENOMIC DNA]</scope>
    <source>
        <strain evidence="2 4">ATCC 33924</strain>
    </source>
</reference>
<gene>
    <name evidence="1" type="ORF">Maut_02225</name>
    <name evidence="2" type="ORF">MTAT_19980</name>
</gene>
<accession>A0AAC9HIS5</accession>
<name>A0AAC9HIS5_NEOTH</name>
<protein>
    <submittedName>
        <fullName evidence="1">Uncharacterized protein</fullName>
    </submittedName>
</protein>
<organism evidence="1 3">
    <name type="scientific">Neomoorella thermoacetica</name>
    <name type="common">Clostridium thermoaceticum</name>
    <dbReference type="NCBI Taxonomy" id="1525"/>
    <lineage>
        <taxon>Bacteria</taxon>
        <taxon>Bacillati</taxon>
        <taxon>Bacillota</taxon>
        <taxon>Clostridia</taxon>
        <taxon>Neomoorellales</taxon>
        <taxon>Neomoorellaceae</taxon>
        <taxon>Neomoorella</taxon>
    </lineage>
</organism>
<reference evidence="1 3" key="1">
    <citation type="submission" date="2016-08" db="EMBL/GenBank/DDBJ databases">
        <title>Moorella thermoacetica DSM 103132.</title>
        <authorList>
            <person name="Jendresen C.B."/>
            <person name="Redl S.M."/>
            <person name="Jensen T.O."/>
            <person name="Nielsen A.T."/>
        </authorList>
    </citation>
    <scope>NUCLEOTIDE SEQUENCE [LARGE SCALE GENOMIC DNA]</scope>
    <source>
        <strain evidence="1 3">DSM 103132</strain>
    </source>
</reference>
<dbReference type="EMBL" id="VCDX01000006">
    <property type="protein sequence ID" value="TYL12756.1"/>
    <property type="molecule type" value="Genomic_DNA"/>
</dbReference>
<dbReference type="Proteomes" id="UP000322283">
    <property type="component" value="Unassembled WGS sequence"/>
</dbReference>
<evidence type="ECO:0000313" key="1">
    <source>
        <dbReference type="EMBL" id="AOQ24653.1"/>
    </source>
</evidence>